<name>A0A4R6YU21_9GAMM</name>
<gene>
    <name evidence="2" type="ORF">DFR29_110229</name>
</gene>
<reference evidence="2 3" key="1">
    <citation type="submission" date="2019-03" db="EMBL/GenBank/DDBJ databases">
        <title>Genomic Encyclopedia of Type Strains, Phase IV (KMG-IV): sequencing the most valuable type-strain genomes for metagenomic binning, comparative biology and taxonomic classification.</title>
        <authorList>
            <person name="Goeker M."/>
        </authorList>
    </citation>
    <scope>NUCLEOTIDE SEQUENCE [LARGE SCALE GENOMIC DNA]</scope>
    <source>
        <strain evidence="2 3">DSM 21667</strain>
    </source>
</reference>
<dbReference type="Proteomes" id="UP000295293">
    <property type="component" value="Unassembled WGS sequence"/>
</dbReference>
<dbReference type="Gene3D" id="2.160.20.10">
    <property type="entry name" value="Single-stranded right-handed beta-helix, Pectin lyase-like"/>
    <property type="match status" value="1"/>
</dbReference>
<sequence length="164" mass="16750">MKPLLGRCCAVAINLLLAGGASAPAWAATITVTTNADSGPGSFRQAVSSAVAGDTINFNLAWPAMIAILQAPLYITKNPAIDGPGADKLTFDGNNAGSPLFQTHFSASLTISGVTIRRGGSGAIYVPSSTQSLTLRHCASSTISNEPCLYGAISRSRTARSPAI</sequence>
<accession>A0A4R6YU21</accession>
<evidence type="ECO:0000313" key="3">
    <source>
        <dbReference type="Proteomes" id="UP000295293"/>
    </source>
</evidence>
<keyword evidence="1" id="KW-0732">Signal</keyword>
<feature type="signal peptide" evidence="1">
    <location>
        <begin position="1"/>
        <end position="27"/>
    </location>
</feature>
<evidence type="ECO:0000313" key="2">
    <source>
        <dbReference type="EMBL" id="TDR41745.1"/>
    </source>
</evidence>
<dbReference type="RefSeq" id="WP_133819815.1">
    <property type="nucleotide sequence ID" value="NZ_SNZH01000010.1"/>
</dbReference>
<dbReference type="OrthoDB" id="5956784at2"/>
<feature type="chain" id="PRO_5020887522" evidence="1">
    <location>
        <begin position="28"/>
        <end position="164"/>
    </location>
</feature>
<proteinExistence type="predicted"/>
<dbReference type="EMBL" id="SNZH01000010">
    <property type="protein sequence ID" value="TDR41745.1"/>
    <property type="molecule type" value="Genomic_DNA"/>
</dbReference>
<protein>
    <submittedName>
        <fullName evidence="2">Uncharacterized protein</fullName>
    </submittedName>
</protein>
<dbReference type="SUPFAM" id="SSF51126">
    <property type="entry name" value="Pectin lyase-like"/>
    <property type="match status" value="1"/>
</dbReference>
<dbReference type="InterPro" id="IPR012334">
    <property type="entry name" value="Pectin_lyas_fold"/>
</dbReference>
<dbReference type="AlphaFoldDB" id="A0A4R6YU21"/>
<dbReference type="InterPro" id="IPR011050">
    <property type="entry name" value="Pectin_lyase_fold/virulence"/>
</dbReference>
<organism evidence="2 3">
    <name type="scientific">Tahibacter aquaticus</name>
    <dbReference type="NCBI Taxonomy" id="520092"/>
    <lineage>
        <taxon>Bacteria</taxon>
        <taxon>Pseudomonadati</taxon>
        <taxon>Pseudomonadota</taxon>
        <taxon>Gammaproteobacteria</taxon>
        <taxon>Lysobacterales</taxon>
        <taxon>Rhodanobacteraceae</taxon>
        <taxon>Tahibacter</taxon>
    </lineage>
</organism>
<evidence type="ECO:0000256" key="1">
    <source>
        <dbReference type="SAM" id="SignalP"/>
    </source>
</evidence>
<keyword evidence="3" id="KW-1185">Reference proteome</keyword>
<comment type="caution">
    <text evidence="2">The sequence shown here is derived from an EMBL/GenBank/DDBJ whole genome shotgun (WGS) entry which is preliminary data.</text>
</comment>